<dbReference type="PROSITE" id="PS01306">
    <property type="entry name" value="UPF0054"/>
    <property type="match status" value="1"/>
</dbReference>
<protein>
    <recommendedName>
        <fullName evidence="9">Endoribonuclease YbeY</fullName>
        <ecNumber evidence="9">3.1.-.-</ecNumber>
    </recommendedName>
</protein>
<gene>
    <name evidence="9 10" type="primary">ybeY</name>
    <name evidence="10" type="ORF">H0267_06755</name>
</gene>
<organism evidence="10 11">
    <name type="scientific">Halobacillus yeomjeoni</name>
    <dbReference type="NCBI Taxonomy" id="311194"/>
    <lineage>
        <taxon>Bacteria</taxon>
        <taxon>Bacillati</taxon>
        <taxon>Bacillota</taxon>
        <taxon>Bacilli</taxon>
        <taxon>Bacillales</taxon>
        <taxon>Bacillaceae</taxon>
        <taxon>Halobacillus</taxon>
    </lineage>
</organism>
<dbReference type="SUPFAM" id="SSF55486">
    <property type="entry name" value="Metalloproteases ('zincins'), catalytic domain"/>
    <property type="match status" value="1"/>
</dbReference>
<feature type="binding site" evidence="9">
    <location>
        <position position="132"/>
    </location>
    <ligand>
        <name>Zn(2+)</name>
        <dbReference type="ChEBI" id="CHEBI:29105"/>
        <note>catalytic</note>
    </ligand>
</feature>
<dbReference type="GO" id="GO:0004222">
    <property type="term" value="F:metalloendopeptidase activity"/>
    <property type="evidence" value="ECO:0007669"/>
    <property type="project" value="InterPro"/>
</dbReference>
<evidence type="ECO:0000256" key="5">
    <source>
        <dbReference type="ARBA" id="ARBA00022723"/>
    </source>
</evidence>
<reference evidence="10 11" key="1">
    <citation type="journal article" date="2005" name="Int. J. Syst. Evol. Microbiol.">
        <title>Halobacillus yeomjeoni sp. nov., isolated from a marine solar saltern in Korea.</title>
        <authorList>
            <person name="Yoon J.H."/>
            <person name="Kang S.J."/>
            <person name="Lee C.H."/>
            <person name="Oh H.W."/>
            <person name="Oh T.K."/>
        </authorList>
    </citation>
    <scope>NUCLEOTIDE SEQUENCE [LARGE SCALE GENOMIC DNA]</scope>
    <source>
        <strain evidence="10 11">KCTC 3957</strain>
    </source>
</reference>
<comment type="caution">
    <text evidence="10">The sequence shown here is derived from an EMBL/GenBank/DDBJ whole genome shotgun (WGS) entry which is preliminary data.</text>
</comment>
<dbReference type="InterPro" id="IPR023091">
    <property type="entry name" value="MetalPrtase_cat_dom_sf_prd"/>
</dbReference>
<keyword evidence="2 9" id="KW-0690">Ribosome biogenesis</keyword>
<evidence type="ECO:0000256" key="6">
    <source>
        <dbReference type="ARBA" id="ARBA00022759"/>
    </source>
</evidence>
<comment type="function">
    <text evidence="9">Single strand-specific metallo-endoribonuclease involved in late-stage 70S ribosome quality control and in maturation of the 3' terminus of the 16S rRNA.</text>
</comment>
<evidence type="ECO:0000256" key="4">
    <source>
        <dbReference type="ARBA" id="ARBA00022722"/>
    </source>
</evidence>
<dbReference type="PANTHER" id="PTHR46986">
    <property type="entry name" value="ENDORIBONUCLEASE YBEY, CHLOROPLASTIC"/>
    <property type="match status" value="1"/>
</dbReference>
<dbReference type="Gene3D" id="3.40.390.30">
    <property type="entry name" value="Metalloproteases ('zincins'), catalytic domain"/>
    <property type="match status" value="1"/>
</dbReference>
<evidence type="ECO:0000256" key="2">
    <source>
        <dbReference type="ARBA" id="ARBA00022517"/>
    </source>
</evidence>
<feature type="binding site" evidence="9">
    <location>
        <position position="126"/>
    </location>
    <ligand>
        <name>Zn(2+)</name>
        <dbReference type="ChEBI" id="CHEBI:29105"/>
        <note>catalytic</note>
    </ligand>
</feature>
<dbReference type="RefSeq" id="WP_197316494.1">
    <property type="nucleotide sequence ID" value="NZ_JADZSC010000001.1"/>
</dbReference>
<dbReference type="Proteomes" id="UP000614490">
    <property type="component" value="Unassembled WGS sequence"/>
</dbReference>
<evidence type="ECO:0000256" key="7">
    <source>
        <dbReference type="ARBA" id="ARBA00022801"/>
    </source>
</evidence>
<keyword evidence="8 9" id="KW-0862">Zinc</keyword>
<evidence type="ECO:0000313" key="11">
    <source>
        <dbReference type="Proteomes" id="UP000614490"/>
    </source>
</evidence>
<dbReference type="InterPro" id="IPR020549">
    <property type="entry name" value="YbeY_CS"/>
</dbReference>
<dbReference type="GO" id="GO:0006364">
    <property type="term" value="P:rRNA processing"/>
    <property type="evidence" value="ECO:0007669"/>
    <property type="project" value="UniProtKB-UniRule"/>
</dbReference>
<evidence type="ECO:0000313" key="10">
    <source>
        <dbReference type="EMBL" id="MBH0229912.1"/>
    </source>
</evidence>
<dbReference type="GO" id="GO:0005737">
    <property type="term" value="C:cytoplasm"/>
    <property type="evidence" value="ECO:0007669"/>
    <property type="project" value="UniProtKB-SubCell"/>
</dbReference>
<keyword evidence="6 9" id="KW-0255">Endonuclease</keyword>
<comment type="similarity">
    <text evidence="1 9">Belongs to the endoribonuclease YbeY family.</text>
</comment>
<dbReference type="EC" id="3.1.-.-" evidence="9"/>
<dbReference type="Pfam" id="PF02130">
    <property type="entry name" value="YbeY"/>
    <property type="match status" value="1"/>
</dbReference>
<dbReference type="GO" id="GO:0008270">
    <property type="term" value="F:zinc ion binding"/>
    <property type="evidence" value="ECO:0007669"/>
    <property type="project" value="UniProtKB-UniRule"/>
</dbReference>
<keyword evidence="7 9" id="KW-0378">Hydrolase</keyword>
<dbReference type="NCBIfam" id="TIGR00043">
    <property type="entry name" value="rRNA maturation RNase YbeY"/>
    <property type="match status" value="1"/>
</dbReference>
<keyword evidence="11" id="KW-1185">Reference proteome</keyword>
<evidence type="ECO:0000256" key="3">
    <source>
        <dbReference type="ARBA" id="ARBA00022552"/>
    </source>
</evidence>
<comment type="subcellular location">
    <subcellularLocation>
        <location evidence="9">Cytoplasm</location>
    </subcellularLocation>
</comment>
<dbReference type="AlphaFoldDB" id="A0A931HUH1"/>
<dbReference type="EMBL" id="JADZSC010000001">
    <property type="protein sequence ID" value="MBH0229912.1"/>
    <property type="molecule type" value="Genomic_DNA"/>
</dbReference>
<comment type="cofactor">
    <cofactor evidence="9">
        <name>Zn(2+)</name>
        <dbReference type="ChEBI" id="CHEBI:29105"/>
    </cofactor>
    <text evidence="9">Binds 1 zinc ion.</text>
</comment>
<evidence type="ECO:0000256" key="1">
    <source>
        <dbReference type="ARBA" id="ARBA00010875"/>
    </source>
</evidence>
<evidence type="ECO:0000256" key="8">
    <source>
        <dbReference type="ARBA" id="ARBA00022833"/>
    </source>
</evidence>
<keyword evidence="9" id="KW-0963">Cytoplasm</keyword>
<keyword evidence="5 9" id="KW-0479">Metal-binding</keyword>
<dbReference type="PANTHER" id="PTHR46986:SF1">
    <property type="entry name" value="ENDORIBONUCLEASE YBEY, CHLOROPLASTIC"/>
    <property type="match status" value="1"/>
</dbReference>
<feature type="binding site" evidence="9">
    <location>
        <position position="122"/>
    </location>
    <ligand>
        <name>Zn(2+)</name>
        <dbReference type="ChEBI" id="CHEBI:29105"/>
        <note>catalytic</note>
    </ligand>
</feature>
<keyword evidence="3 9" id="KW-0698">rRNA processing</keyword>
<proteinExistence type="inferred from homology"/>
<dbReference type="InterPro" id="IPR002036">
    <property type="entry name" value="YbeY"/>
</dbReference>
<keyword evidence="4 9" id="KW-0540">Nuclease</keyword>
<name>A0A931HUH1_9BACI</name>
<accession>A0A931HUH1</accession>
<dbReference type="GO" id="GO:0004521">
    <property type="term" value="F:RNA endonuclease activity"/>
    <property type="evidence" value="ECO:0007669"/>
    <property type="project" value="UniProtKB-UniRule"/>
</dbReference>
<evidence type="ECO:0000256" key="9">
    <source>
        <dbReference type="HAMAP-Rule" id="MF_00009"/>
    </source>
</evidence>
<sequence length="157" mass="18187">MMIHIDFQDETNSVDEAFVDLIQRVIRFAGDKEGIEVDAEVSISFVDNDEIQEINRNYRQKDQPTDVISFAMQEEGEGEMKILNEDMPLMLGDIVISLDKAKEQAEDYGHSLERELGFLALHGFLHLLGYDHMNEEDEKAMFDRQEEILNEFGLERT</sequence>
<dbReference type="HAMAP" id="MF_00009">
    <property type="entry name" value="Endoribonucl_YbeY"/>
    <property type="match status" value="1"/>
</dbReference>